<name>A0A645CJA6_9ZZZZ</name>
<dbReference type="EMBL" id="VSSQ01027672">
    <property type="protein sequence ID" value="MPM77037.1"/>
    <property type="molecule type" value="Genomic_DNA"/>
</dbReference>
<protein>
    <submittedName>
        <fullName evidence="1">Uncharacterized protein</fullName>
    </submittedName>
</protein>
<organism evidence="1">
    <name type="scientific">bioreactor metagenome</name>
    <dbReference type="NCBI Taxonomy" id="1076179"/>
    <lineage>
        <taxon>unclassified sequences</taxon>
        <taxon>metagenomes</taxon>
        <taxon>ecological metagenomes</taxon>
    </lineage>
</organism>
<comment type="caution">
    <text evidence="1">The sequence shown here is derived from an EMBL/GenBank/DDBJ whole genome shotgun (WGS) entry which is preliminary data.</text>
</comment>
<gene>
    <name evidence="1" type="ORF">SDC9_124036</name>
</gene>
<dbReference type="AlphaFoldDB" id="A0A645CJA6"/>
<accession>A0A645CJA6</accession>
<proteinExistence type="predicted"/>
<sequence length="468" mass="52825">MKKTQHIDAPNPAPAAVKAGKLAYKLFWNWDHSTNWCLNTIGRQNCGVANYYTKKSGEFVKDFIRMVNWCAANGIDGIGVVGLLRDSHGGMESARKVCAYAREKGVRVYLIAGLYSYGGIYYEGDSLLSLDRFLANNPDCIGRLLDATPQYIEYNQPFGYKRQPAGCPSNRKMRNFVLDSLDYVFQAIPELGGIQMEAGDSMVCMCEACQTRRAEMQGGEGRVAGFSFSDMADIYPAAAEVIWSRSPEAWVICETYTHFLNNKVFGNLDAPATQAMLKMPEKTFWQWSDRHLRPNQWQDGDRLPEALRKFRHIMRYHHGTQWDGGRHTLVVEGIRKQCRLSFESGIQGVSIFGECSPFHANTEFNYLALQYFADHPLDSLRDFAENVMASRLGGTALAESYLEFGILNRTPEKIPAAVKEIAKIISGIKEGDALRRWCYLASFLNSFYWESIQSDNETGGTKIKLDML</sequence>
<evidence type="ECO:0000313" key="1">
    <source>
        <dbReference type="EMBL" id="MPM77037.1"/>
    </source>
</evidence>
<reference evidence="1" key="1">
    <citation type="submission" date="2019-08" db="EMBL/GenBank/DDBJ databases">
        <authorList>
            <person name="Kucharzyk K."/>
            <person name="Murdoch R.W."/>
            <person name="Higgins S."/>
            <person name="Loffler F."/>
        </authorList>
    </citation>
    <scope>NUCLEOTIDE SEQUENCE</scope>
</reference>